<sequence>MQTPLATTMLAFYASTHPSPQWGGFLTALAEEFESELDHAQLRQLMARIGQRFADAHPLGQCETIDDLATALNANWARLDWGFVRLADESDHLSLTHLCAPLAAFGPGADTWATAFLEGAYRRWLETLGADALTLKQVRAAGHTELEFRLAR</sequence>
<comment type="caution">
    <text evidence="1">The sequence shown here is derived from an EMBL/GenBank/DDBJ whole genome shotgun (WGS) entry which is preliminary data.</text>
</comment>
<dbReference type="Proteomes" id="UP000240638">
    <property type="component" value="Unassembled WGS sequence"/>
</dbReference>
<dbReference type="AlphaFoldDB" id="A0A2T3Y2E6"/>
<gene>
    <name evidence="1" type="ORF">C9I57_03305</name>
</gene>
<dbReference type="InterPro" id="IPR022798">
    <property type="entry name" value="BcsD_bac"/>
</dbReference>
<evidence type="ECO:0000313" key="1">
    <source>
        <dbReference type="EMBL" id="PTB22907.1"/>
    </source>
</evidence>
<dbReference type="InterPro" id="IPR038470">
    <property type="entry name" value="Cellsynth_D_sf"/>
</dbReference>
<name>A0A2T3Y2E6_9BURK</name>
<dbReference type="EMBL" id="PYUC01000001">
    <property type="protein sequence ID" value="PTB22907.1"/>
    <property type="molecule type" value="Genomic_DNA"/>
</dbReference>
<accession>A0A2T3Y2E6</accession>
<organism evidence="1 2">
    <name type="scientific">Trinickia symbiotica</name>
    <dbReference type="NCBI Taxonomy" id="863227"/>
    <lineage>
        <taxon>Bacteria</taxon>
        <taxon>Pseudomonadati</taxon>
        <taxon>Pseudomonadota</taxon>
        <taxon>Betaproteobacteria</taxon>
        <taxon>Burkholderiales</taxon>
        <taxon>Burkholderiaceae</taxon>
        <taxon>Trinickia</taxon>
    </lineage>
</organism>
<dbReference type="GO" id="GO:0030244">
    <property type="term" value="P:cellulose biosynthetic process"/>
    <property type="evidence" value="ECO:0007669"/>
    <property type="project" value="InterPro"/>
</dbReference>
<protein>
    <submittedName>
        <fullName evidence="1">Cellulose synthase</fullName>
    </submittedName>
</protein>
<evidence type="ECO:0000313" key="2">
    <source>
        <dbReference type="Proteomes" id="UP000240638"/>
    </source>
</evidence>
<dbReference type="Gene3D" id="3.30.70.2590">
    <property type="match status" value="1"/>
</dbReference>
<dbReference type="RefSeq" id="WP_107149281.1">
    <property type="nucleotide sequence ID" value="NZ_PYUC01000001.1"/>
</dbReference>
<proteinExistence type="predicted"/>
<dbReference type="Pfam" id="PF03500">
    <property type="entry name" value="Cellsynth_D"/>
    <property type="match status" value="1"/>
</dbReference>
<reference evidence="1 2" key="1">
    <citation type="submission" date="2018-03" db="EMBL/GenBank/DDBJ databases">
        <title>Whole genome analyses suggest that Burkholderia sensu lato contains two further novel genera in the rhizoxinica-symbiotica group Mycetohabitans gen. nov., and Trinickia gen. nov.: implications for the evolution of diazotrophy and nodulation in the Burkholderiaceae.</title>
        <authorList>
            <person name="Estrada De Los Santos P."/>
            <person name="Palmer M."/>
            <person name="Chavez-Ramirez B."/>
            <person name="Steenkamp E.T."/>
            <person name="Hirsch A.M."/>
            <person name="Manyaka P."/>
            <person name="Maluk M."/>
            <person name="Lafos M."/>
            <person name="Crook M."/>
            <person name="Gross E."/>
            <person name="Simon M.F."/>
            <person name="Bueno Dos Reis Junior F."/>
            <person name="Poole P.S."/>
            <person name="Venter S.N."/>
            <person name="James E.K."/>
        </authorList>
    </citation>
    <scope>NUCLEOTIDE SEQUENCE [LARGE SCALE GENOMIC DNA]</scope>
    <source>
        <strain evidence="1 2">JPY-366</strain>
    </source>
</reference>